<feature type="transmembrane region" description="Helical" evidence="1">
    <location>
        <begin position="1114"/>
        <end position="1132"/>
    </location>
</feature>
<feature type="transmembrane region" description="Helical" evidence="1">
    <location>
        <begin position="756"/>
        <end position="774"/>
    </location>
</feature>
<feature type="transmembrane region" description="Helical" evidence="1">
    <location>
        <begin position="508"/>
        <end position="529"/>
    </location>
</feature>
<feature type="transmembrane region" description="Helical" evidence="1">
    <location>
        <begin position="728"/>
        <end position="750"/>
    </location>
</feature>
<feature type="transmembrane region" description="Helical" evidence="1">
    <location>
        <begin position="858"/>
        <end position="874"/>
    </location>
</feature>
<dbReference type="EMBL" id="JACJQU010000013">
    <property type="protein sequence ID" value="MBD2295475.1"/>
    <property type="molecule type" value="Genomic_DNA"/>
</dbReference>
<feature type="transmembrane region" description="Helical" evidence="1">
    <location>
        <begin position="1213"/>
        <end position="1232"/>
    </location>
</feature>
<feature type="transmembrane region" description="Helical" evidence="1">
    <location>
        <begin position="338"/>
        <end position="357"/>
    </location>
</feature>
<comment type="caution">
    <text evidence="2">The sequence shown here is derived from an EMBL/GenBank/DDBJ whole genome shotgun (WGS) entry which is preliminary data.</text>
</comment>
<feature type="transmembrane region" description="Helical" evidence="1">
    <location>
        <begin position="690"/>
        <end position="707"/>
    </location>
</feature>
<feature type="transmembrane region" description="Helical" evidence="1">
    <location>
        <begin position="285"/>
        <end position="303"/>
    </location>
</feature>
<feature type="transmembrane region" description="Helical" evidence="1">
    <location>
        <begin position="883"/>
        <end position="902"/>
    </location>
</feature>
<evidence type="ECO:0000313" key="3">
    <source>
        <dbReference type="Proteomes" id="UP000662185"/>
    </source>
</evidence>
<feature type="transmembrane region" description="Helical" evidence="1">
    <location>
        <begin position="107"/>
        <end position="128"/>
    </location>
</feature>
<evidence type="ECO:0000256" key="1">
    <source>
        <dbReference type="SAM" id="Phobius"/>
    </source>
</evidence>
<feature type="transmembrane region" description="Helical" evidence="1">
    <location>
        <begin position="805"/>
        <end position="824"/>
    </location>
</feature>
<proteinExistence type="predicted"/>
<dbReference type="AlphaFoldDB" id="A0A927A3A5"/>
<feature type="transmembrane region" description="Helical" evidence="1">
    <location>
        <begin position="666"/>
        <end position="684"/>
    </location>
</feature>
<feature type="transmembrane region" description="Helical" evidence="1">
    <location>
        <begin position="160"/>
        <end position="180"/>
    </location>
</feature>
<organism evidence="2 3">
    <name type="scientific">Anabaena sphaerica FACHB-251</name>
    <dbReference type="NCBI Taxonomy" id="2692883"/>
    <lineage>
        <taxon>Bacteria</taxon>
        <taxon>Bacillati</taxon>
        <taxon>Cyanobacteriota</taxon>
        <taxon>Cyanophyceae</taxon>
        <taxon>Nostocales</taxon>
        <taxon>Nostocaceae</taxon>
        <taxon>Anabaena</taxon>
    </lineage>
</organism>
<feature type="transmembrane region" description="Helical" evidence="1">
    <location>
        <begin position="617"/>
        <end position="636"/>
    </location>
</feature>
<protein>
    <submittedName>
        <fullName evidence="2">DUF2157 domain-containing protein</fullName>
    </submittedName>
</protein>
<feature type="transmembrane region" description="Helical" evidence="1">
    <location>
        <begin position="134"/>
        <end position="153"/>
    </location>
</feature>
<evidence type="ECO:0000313" key="2">
    <source>
        <dbReference type="EMBL" id="MBD2295475.1"/>
    </source>
</evidence>
<dbReference type="RefSeq" id="WP_190562895.1">
    <property type="nucleotide sequence ID" value="NZ_JACJQU010000013.1"/>
</dbReference>
<feature type="transmembrane region" description="Helical" evidence="1">
    <location>
        <begin position="836"/>
        <end position="852"/>
    </location>
</feature>
<keyword evidence="1" id="KW-1133">Transmembrane helix</keyword>
<feature type="transmembrane region" description="Helical" evidence="1">
    <location>
        <begin position="591"/>
        <end position="610"/>
    </location>
</feature>
<feature type="transmembrane region" description="Helical" evidence="1">
    <location>
        <begin position="1076"/>
        <end position="1102"/>
    </location>
</feature>
<feature type="transmembrane region" description="Helical" evidence="1">
    <location>
        <begin position="535"/>
        <end position="554"/>
    </location>
</feature>
<feature type="transmembrane region" description="Helical" evidence="1">
    <location>
        <begin position="1042"/>
        <end position="1061"/>
    </location>
</feature>
<feature type="transmembrane region" description="Helical" evidence="1">
    <location>
        <begin position="642"/>
        <end position="659"/>
    </location>
</feature>
<keyword evidence="3" id="KW-1185">Reference proteome</keyword>
<dbReference type="Proteomes" id="UP000662185">
    <property type="component" value="Unassembled WGS sequence"/>
</dbReference>
<gene>
    <name evidence="2" type="ORF">H6G06_18870</name>
</gene>
<feature type="transmembrane region" description="Helical" evidence="1">
    <location>
        <begin position="458"/>
        <end position="477"/>
    </location>
</feature>
<feature type="transmembrane region" description="Helical" evidence="1">
    <location>
        <begin position="426"/>
        <end position="446"/>
    </location>
</feature>
<feature type="transmembrane region" description="Helical" evidence="1">
    <location>
        <begin position="561"/>
        <end position="579"/>
    </location>
</feature>
<feature type="transmembrane region" description="Helical" evidence="1">
    <location>
        <begin position="953"/>
        <end position="976"/>
    </location>
</feature>
<feature type="transmembrane region" description="Helical" evidence="1">
    <location>
        <begin position="1192"/>
        <end position="1208"/>
    </location>
</feature>
<keyword evidence="1" id="KW-0472">Membrane</keyword>
<feature type="transmembrane region" description="Helical" evidence="1">
    <location>
        <begin position="386"/>
        <end position="406"/>
    </location>
</feature>
<name>A0A927A3A5_9NOST</name>
<feature type="transmembrane region" description="Helical" evidence="1">
    <location>
        <begin position="1238"/>
        <end position="1256"/>
    </location>
</feature>
<sequence length="1280" mass="144096">MSPPLDHQLKIELKLSSSHPQLLEGLDIWLRLGLISDAEVKKLCRDYLTCAAILQPHLENQPQEILTSNIKSRSLIAALPLEPKIPNKPNFISSMFQSLGEELSVRWLLFLGVFLVVLSSGVLAASQWERFPAIGQYGVLLAYTLSFGGFTFWTGKQNNLTLTAQTLLIVTLLLVPVNFWAMDSFSLWNSPINWVVLAVASLLLSTITVLLAQNRTIISNFPNGKLPLINILCLSYLHWGWKLSSFPLVAVYVAMVGTTLITVYRKLRLHRENVNEQNDSWGIGIYFAVIIYGLLGLLSRAIFVAGVNVTQLGLAIGICGWLAVWLSEKNLSSTPSLASLWENVGGILLFLGWLVSVFTQPEQAIAVSGLSLWVFSRRLQRHNSKLDLTAIFFIGLQTIWLAWRLIPEQLQKLIINTATYLTNSQNQPLVLLSIALFPYIIVMLILTESLHDNEKEELAIFGNQLTLLLGVCLTMFALINPTLLTLNLLFSSITLAIVTKRHSSLPHLVYLTHITGLLTVFSTINWLSPNLGKEIWATILLTVMVAEWVFSLGAGIWKRSAWYIGLAFATLSFSLLFLNLQSSAYNVIYTYNRWGIIWLITPLALTGLAIRTIEQRRILNTFLSVLAVIAAQFLTLPLPETRLIGLGVGAGVMFVNTRYLRKQETAVLSIGFGLSFIAALLWGLPSLAVSAWFMVGGFAILSLWLVRTILLRKGTELTVIYAAASDKWAIALCTLELLGITLHSFLIYTGNFNAEIFYFLATSTTLAAIIYRSWLQPTNWAFYTIGWCLELLVAEVLGFGEHSVIRIGIANIVLGLTTQLFGEWWRRKYQTIPQSFHILPLIYGAFSVLLRLSTFTDWTGLYTLGIALIFIGVGRRREEFKPLLYFGIIGISISAYELLFYQMSQATGGALGDALIAMSALGTSIMYAYRILSPWLINYFRLTPGELKNIAHLHWFWSSSLFLAAVTVPIQINLYAGIGTGLFLTRYGIWQGRRNNLNTPVQTVGNIGRDEIWVYLGLLTAGITGIYLQYLPIGSFFTQQLMPWNGSLACLFAYFLYIIPWENLGWSKTPWQRTAYILPLIIIGITQEQIYPITLIIAAGYYIFLSTTARQIRFTYISAVLINWALFNWFHQLNLKDSLYYITPLGLSILYIAQIDTQLKLQEFKEIRHFVRIIGSSLICGWTILFYQNLPYIPGIFSLIVIFAGLALKIRAFLYIGTATFFITSIYQLVIFSLSYSFLKWIIGLLVGILLIYIAANFETRRTQINSLLHSISDQFQQWE</sequence>
<feature type="transmembrane region" description="Helical" evidence="1">
    <location>
        <begin position="781"/>
        <end position="799"/>
    </location>
</feature>
<reference evidence="3" key="1">
    <citation type="journal article" date="2020" name="ISME J.">
        <title>Comparative genomics reveals insights into cyanobacterial evolution and habitat adaptation.</title>
        <authorList>
            <person name="Chen M.Y."/>
            <person name="Teng W.K."/>
            <person name="Zhao L."/>
            <person name="Hu C.X."/>
            <person name="Zhou Y.K."/>
            <person name="Han B.P."/>
            <person name="Song L.R."/>
            <person name="Shu W.S."/>
        </authorList>
    </citation>
    <scope>NUCLEOTIDE SEQUENCE [LARGE SCALE GENOMIC DNA]</scope>
    <source>
        <strain evidence="3">FACHB-251</strain>
    </source>
</reference>
<feature type="transmembrane region" description="Helical" evidence="1">
    <location>
        <begin position="1138"/>
        <end position="1157"/>
    </location>
</feature>
<keyword evidence="1" id="KW-0812">Transmembrane</keyword>
<feature type="transmembrane region" description="Helical" evidence="1">
    <location>
        <begin position="247"/>
        <end position="264"/>
    </location>
</feature>
<feature type="transmembrane region" description="Helical" evidence="1">
    <location>
        <begin position="309"/>
        <end position="326"/>
    </location>
</feature>
<accession>A0A927A3A5</accession>
<feature type="transmembrane region" description="Helical" evidence="1">
    <location>
        <begin position="224"/>
        <end position="241"/>
    </location>
</feature>
<feature type="transmembrane region" description="Helical" evidence="1">
    <location>
        <begin position="1012"/>
        <end position="1030"/>
    </location>
</feature>
<feature type="transmembrane region" description="Helical" evidence="1">
    <location>
        <begin position="192"/>
        <end position="212"/>
    </location>
</feature>